<feature type="domain" description="Dimethylamine monooxygenase subunit DmmA-like C-terminal" evidence="1">
    <location>
        <begin position="117"/>
        <end position="157"/>
    </location>
</feature>
<dbReference type="NCBIfam" id="NF041259">
    <property type="entry name" value="mono_DmmA_fam"/>
    <property type="match status" value="1"/>
</dbReference>
<dbReference type="EMBL" id="RQXW01000001">
    <property type="protein sequence ID" value="RTE67392.1"/>
    <property type="molecule type" value="Genomic_DNA"/>
</dbReference>
<dbReference type="Pfam" id="PF22289">
    <property type="entry name" value="DmmA-like_C"/>
    <property type="match status" value="1"/>
</dbReference>
<protein>
    <recommendedName>
        <fullName evidence="1">Dimethylamine monooxygenase subunit DmmA-like C-terminal domain-containing protein</fullName>
    </recommendedName>
</protein>
<keyword evidence="3" id="KW-1185">Reference proteome</keyword>
<name>A0A430KV70_9GAMM</name>
<gene>
    <name evidence="2" type="ORF">EH243_00100</name>
</gene>
<dbReference type="InterPro" id="IPR048037">
    <property type="entry name" value="DmmA-like_C"/>
</dbReference>
<sequence length="176" mass="19535">MQTEQLNGVASKPAYGPVELNPKSSFHLFVAEQLLPKAMECLYDACQPNEGRKEKAVVEDASDPELRNLLATFPLNGTLYLAGTEPFLWRVASHARALGLCPEQIRLMAPVTRERHLFCCHCHTITEGVTYSPYACSGCGAMLEVTDHFSRLHGAYFSFQANAEDSADMPEQREVN</sequence>
<comment type="caution">
    <text evidence="2">The sequence shown here is derived from an EMBL/GenBank/DDBJ whole genome shotgun (WGS) entry which is preliminary data.</text>
</comment>
<dbReference type="OrthoDB" id="6955242at2"/>
<dbReference type="RefSeq" id="WP_126156602.1">
    <property type="nucleotide sequence ID" value="NZ_RQXW01000001.1"/>
</dbReference>
<accession>A0A430KV70</accession>
<evidence type="ECO:0000313" key="3">
    <source>
        <dbReference type="Proteomes" id="UP000283087"/>
    </source>
</evidence>
<dbReference type="AlphaFoldDB" id="A0A430KV70"/>
<reference evidence="2 3" key="1">
    <citation type="submission" date="2018-11" db="EMBL/GenBank/DDBJ databases">
        <title>The draft genome sequence of Amphritea opalescens ANRC-JH13T.</title>
        <authorList>
            <person name="Fang Z."/>
            <person name="Zhang Y."/>
            <person name="Han X."/>
        </authorList>
    </citation>
    <scope>NUCLEOTIDE SEQUENCE [LARGE SCALE GENOMIC DNA]</scope>
    <source>
        <strain evidence="2 3">ANRC-JH13</strain>
    </source>
</reference>
<proteinExistence type="predicted"/>
<evidence type="ECO:0000313" key="2">
    <source>
        <dbReference type="EMBL" id="RTE67392.1"/>
    </source>
</evidence>
<organism evidence="2 3">
    <name type="scientific">Amphritea opalescens</name>
    <dbReference type="NCBI Taxonomy" id="2490544"/>
    <lineage>
        <taxon>Bacteria</taxon>
        <taxon>Pseudomonadati</taxon>
        <taxon>Pseudomonadota</taxon>
        <taxon>Gammaproteobacteria</taxon>
        <taxon>Oceanospirillales</taxon>
        <taxon>Oceanospirillaceae</taxon>
        <taxon>Amphritea</taxon>
    </lineage>
</organism>
<dbReference type="Proteomes" id="UP000283087">
    <property type="component" value="Unassembled WGS sequence"/>
</dbReference>
<evidence type="ECO:0000259" key="1">
    <source>
        <dbReference type="Pfam" id="PF22289"/>
    </source>
</evidence>